<evidence type="ECO:0000313" key="1">
    <source>
        <dbReference type="EMBL" id="MVX63625.1"/>
    </source>
</evidence>
<accession>A0A964W1Y0</accession>
<sequence>MGEINSNLFEIDLDNLLKENDGEIFNNMESKVNIEEVYKNYSEILRSNSKVLRKKLSIKDVTFNTIDINKDNFAKNQYGILKHKYIALNIEDKVYNFLTTEGTIYKVSDSTLIDIIMNTPRPRKVVYDLPCPTPSVYSMQLLANIIENIKSNSIEELLSEYGYEYLDYYSALNIFLEVYPIYEKLIYKYQYNSYINFEHKIYNIFKNISYSIDEAKYNDRLNACNNEISILCDKLQLDSISKYNEMEFLSYIGLKNNDLIYPSLNTELLYSIKLNDYSKLIELLSEKNFIENAINNSLVYDTYFNAGLKTFYPSLIKYTNKIIIRGSYQHLLQNIIAEMLNIPDYIQFVNDNKNLLCEVLKSENKQYKDNTVILLEWALLAHITGCNTIEEYKMFFYNQKHTILSDHDMETIINILNNDLHEIIDFIDNASSSIIYNDNLILHGNYPTIYKSILGIQRKLIKDLINEICAYTKDFNNKNKSKINFIGYYDNTIYLECEEDSWIVATDTLTRTLVRIYDKYLRKTKAYCLVENLSI</sequence>
<proteinExistence type="predicted"/>
<dbReference type="RefSeq" id="WP_160358724.1">
    <property type="nucleotide sequence ID" value="NZ_WSRQ01000010.1"/>
</dbReference>
<dbReference type="AlphaFoldDB" id="A0A964W1Y0"/>
<protein>
    <submittedName>
        <fullName evidence="1">Uncharacterized protein</fullName>
    </submittedName>
</protein>
<comment type="caution">
    <text evidence="1">The sequence shown here is derived from an EMBL/GenBank/DDBJ whole genome shotgun (WGS) entry which is preliminary data.</text>
</comment>
<gene>
    <name evidence="1" type="ORF">GKZ28_07945</name>
</gene>
<organism evidence="1 2">
    <name type="scientific">Clostridium chromiireducens</name>
    <dbReference type="NCBI Taxonomy" id="225345"/>
    <lineage>
        <taxon>Bacteria</taxon>
        <taxon>Bacillati</taxon>
        <taxon>Bacillota</taxon>
        <taxon>Clostridia</taxon>
        <taxon>Eubacteriales</taxon>
        <taxon>Clostridiaceae</taxon>
        <taxon>Clostridium</taxon>
    </lineage>
</organism>
<reference evidence="1" key="1">
    <citation type="submission" date="2019-12" db="EMBL/GenBank/DDBJ databases">
        <title>Microbes associate with the intestines of laboratory mice.</title>
        <authorList>
            <person name="Navarre W."/>
            <person name="Wong E."/>
        </authorList>
    </citation>
    <scope>NUCLEOTIDE SEQUENCE</scope>
    <source>
        <strain evidence="1">NM79_F5</strain>
    </source>
</reference>
<dbReference type="Proteomes" id="UP000656077">
    <property type="component" value="Unassembled WGS sequence"/>
</dbReference>
<name>A0A964W1Y0_9CLOT</name>
<evidence type="ECO:0000313" key="2">
    <source>
        <dbReference type="Proteomes" id="UP000656077"/>
    </source>
</evidence>
<dbReference type="EMBL" id="WSRQ01000010">
    <property type="protein sequence ID" value="MVX63625.1"/>
    <property type="molecule type" value="Genomic_DNA"/>
</dbReference>